<evidence type="ECO:0000313" key="5">
    <source>
        <dbReference type="EMBL" id="PTQ91309.1"/>
    </source>
</evidence>
<dbReference type="InterPro" id="IPR011051">
    <property type="entry name" value="RmlC_Cupin_sf"/>
</dbReference>
<dbReference type="EMBL" id="QAON01000001">
    <property type="protein sequence ID" value="PTQ91309.1"/>
    <property type="molecule type" value="Genomic_DNA"/>
</dbReference>
<accession>A0A2T5J3W5</accession>
<feature type="domain" description="HTH araC/xylS-type" evidence="4">
    <location>
        <begin position="220"/>
        <end position="318"/>
    </location>
</feature>
<dbReference type="AlphaFoldDB" id="A0A2T5J3W5"/>
<dbReference type="GO" id="GO:0043565">
    <property type="term" value="F:sequence-specific DNA binding"/>
    <property type="evidence" value="ECO:0007669"/>
    <property type="project" value="InterPro"/>
</dbReference>
<dbReference type="SUPFAM" id="SSF51182">
    <property type="entry name" value="RmlC-like cupins"/>
    <property type="match status" value="1"/>
</dbReference>
<dbReference type="Gene3D" id="2.60.120.10">
    <property type="entry name" value="Jelly Rolls"/>
    <property type="match status" value="1"/>
</dbReference>
<dbReference type="SUPFAM" id="SSF46689">
    <property type="entry name" value="Homeodomain-like"/>
    <property type="match status" value="1"/>
</dbReference>
<dbReference type="SMART" id="SM00342">
    <property type="entry name" value="HTH_ARAC"/>
    <property type="match status" value="1"/>
</dbReference>
<keyword evidence="3" id="KW-0804">Transcription</keyword>
<dbReference type="Proteomes" id="UP000244223">
    <property type="component" value="Unassembled WGS sequence"/>
</dbReference>
<gene>
    <name evidence="5" type="ORF">C8N29_101382</name>
</gene>
<keyword evidence="6" id="KW-1185">Reference proteome</keyword>
<keyword evidence="2" id="KW-0238">DNA-binding</keyword>
<reference evidence="5 6" key="1">
    <citation type="submission" date="2018-04" db="EMBL/GenBank/DDBJ databases">
        <title>Genomic Encyclopedia of Archaeal and Bacterial Type Strains, Phase II (KMG-II): from individual species to whole genera.</title>
        <authorList>
            <person name="Goeker M."/>
        </authorList>
    </citation>
    <scope>NUCLEOTIDE SEQUENCE [LARGE SCALE GENOMIC DNA]</scope>
    <source>
        <strain evidence="5 6">DSM 5822</strain>
    </source>
</reference>
<dbReference type="PROSITE" id="PS01124">
    <property type="entry name" value="HTH_ARAC_FAMILY_2"/>
    <property type="match status" value="1"/>
</dbReference>
<evidence type="ECO:0000259" key="4">
    <source>
        <dbReference type="PROSITE" id="PS01124"/>
    </source>
</evidence>
<dbReference type="PANTHER" id="PTHR43280:SF11">
    <property type="entry name" value="RCS-SPECIFIC HTH-TYPE TRANSCRIPTIONAL ACTIVATOR RCLR"/>
    <property type="match status" value="1"/>
</dbReference>
<evidence type="ECO:0000256" key="2">
    <source>
        <dbReference type="ARBA" id="ARBA00023125"/>
    </source>
</evidence>
<dbReference type="OrthoDB" id="62429at2"/>
<evidence type="ECO:0000313" key="6">
    <source>
        <dbReference type="Proteomes" id="UP000244223"/>
    </source>
</evidence>
<keyword evidence="1" id="KW-0805">Transcription regulation</keyword>
<dbReference type="Pfam" id="PF12833">
    <property type="entry name" value="HTH_18"/>
    <property type="match status" value="1"/>
</dbReference>
<protein>
    <submittedName>
        <fullName evidence="5">AraC family transcriptional regulator</fullName>
    </submittedName>
</protein>
<dbReference type="InterPro" id="IPR014710">
    <property type="entry name" value="RmlC-like_jellyroll"/>
</dbReference>
<proteinExistence type="predicted"/>
<dbReference type="PANTHER" id="PTHR43280">
    <property type="entry name" value="ARAC-FAMILY TRANSCRIPTIONAL REGULATOR"/>
    <property type="match status" value="1"/>
</dbReference>
<dbReference type="Gene3D" id="1.10.10.60">
    <property type="entry name" value="Homeodomain-like"/>
    <property type="match status" value="1"/>
</dbReference>
<evidence type="ECO:0000256" key="1">
    <source>
        <dbReference type="ARBA" id="ARBA00023015"/>
    </source>
</evidence>
<dbReference type="InterPro" id="IPR009057">
    <property type="entry name" value="Homeodomain-like_sf"/>
</dbReference>
<dbReference type="RefSeq" id="WP_107864322.1">
    <property type="nucleotide sequence ID" value="NZ_QAON01000001.1"/>
</dbReference>
<dbReference type="Pfam" id="PF12852">
    <property type="entry name" value="Cupin_6"/>
    <property type="match status" value="1"/>
</dbReference>
<sequence length="321" mass="36920">MLDSLKEYPETDCFSSILSDFNMDIIYYKFIKIPNDFYVKKNSLTCCFYYVLEGHINIFTKQQTINMSKGDAVILPRPIEHILSTKDSIAKIDTLKTPNFLDLVNDTHQTKARVISFGEETKTILLCGAFTFKMSTCQILMDIIPNFLQVKSNQSEKTKWLNIGFDFFLTEITSDNNFGHQLIINRIFDLFFLNMLRAYFTEYHLDSNVWLNGFKDPYIAKTLFVIHRTPSRKWTVELLAQEIGLSRSALSAKFSAMLGQGVMEYISSYRISLAASALKNSNISIGLLAEKVGFSSEFVFSRSFKRKMGCLPSKYRQTSYN</sequence>
<dbReference type="GO" id="GO:0003700">
    <property type="term" value="F:DNA-binding transcription factor activity"/>
    <property type="evidence" value="ECO:0007669"/>
    <property type="project" value="InterPro"/>
</dbReference>
<organism evidence="5 6">
    <name type="scientific">Agitococcus lubricus</name>
    <dbReference type="NCBI Taxonomy" id="1077255"/>
    <lineage>
        <taxon>Bacteria</taxon>
        <taxon>Pseudomonadati</taxon>
        <taxon>Pseudomonadota</taxon>
        <taxon>Gammaproteobacteria</taxon>
        <taxon>Moraxellales</taxon>
        <taxon>Moraxellaceae</taxon>
        <taxon>Agitococcus</taxon>
    </lineage>
</organism>
<evidence type="ECO:0000256" key="3">
    <source>
        <dbReference type="ARBA" id="ARBA00023163"/>
    </source>
</evidence>
<comment type="caution">
    <text evidence="5">The sequence shown here is derived from an EMBL/GenBank/DDBJ whole genome shotgun (WGS) entry which is preliminary data.</text>
</comment>
<name>A0A2T5J3W5_9GAMM</name>
<dbReference type="InterPro" id="IPR018060">
    <property type="entry name" value="HTH_AraC"/>
</dbReference>
<dbReference type="InterPro" id="IPR032783">
    <property type="entry name" value="AraC_lig"/>
</dbReference>